<accession>A0ABW4WPV7</accession>
<dbReference type="RefSeq" id="WP_167480942.1">
    <property type="nucleotide sequence ID" value="NZ_JBHUGY010000060.1"/>
</dbReference>
<evidence type="ECO:0000313" key="3">
    <source>
        <dbReference type="Proteomes" id="UP001597349"/>
    </source>
</evidence>
<evidence type="ECO:0000313" key="2">
    <source>
        <dbReference type="EMBL" id="MFD2057597.1"/>
    </source>
</evidence>
<organism evidence="2 3">
    <name type="scientific">Mesorhizobium calcicola</name>
    <dbReference type="NCBI Taxonomy" id="1300310"/>
    <lineage>
        <taxon>Bacteria</taxon>
        <taxon>Pseudomonadati</taxon>
        <taxon>Pseudomonadota</taxon>
        <taxon>Alphaproteobacteria</taxon>
        <taxon>Hyphomicrobiales</taxon>
        <taxon>Phyllobacteriaceae</taxon>
        <taxon>Mesorhizobium</taxon>
    </lineage>
</organism>
<dbReference type="EMBL" id="JBHUGY010000060">
    <property type="protein sequence ID" value="MFD2057597.1"/>
    <property type="molecule type" value="Genomic_DNA"/>
</dbReference>
<keyword evidence="3" id="KW-1185">Reference proteome</keyword>
<protein>
    <submittedName>
        <fullName evidence="2">Uncharacterized protein</fullName>
    </submittedName>
</protein>
<reference evidence="3" key="1">
    <citation type="journal article" date="2019" name="Int. J. Syst. Evol. Microbiol.">
        <title>The Global Catalogue of Microorganisms (GCM) 10K type strain sequencing project: providing services to taxonomists for standard genome sequencing and annotation.</title>
        <authorList>
            <consortium name="The Broad Institute Genomics Platform"/>
            <consortium name="The Broad Institute Genome Sequencing Center for Infectious Disease"/>
            <person name="Wu L."/>
            <person name="Ma J."/>
        </authorList>
    </citation>
    <scope>NUCLEOTIDE SEQUENCE [LARGE SCALE GENOMIC DNA]</scope>
    <source>
        <strain evidence="3">CGMCC 1.16226</strain>
    </source>
</reference>
<comment type="caution">
    <text evidence="2">The sequence shown here is derived from an EMBL/GenBank/DDBJ whole genome shotgun (WGS) entry which is preliminary data.</text>
</comment>
<feature type="compositionally biased region" description="Basic and acidic residues" evidence="1">
    <location>
        <begin position="1"/>
        <end position="36"/>
    </location>
</feature>
<gene>
    <name evidence="2" type="ORF">ACFSQT_32290</name>
</gene>
<sequence>MLAEPPDLHRDRVHVDARDVVDNRDDQRTTAHDHPLAAEAGSDEGLVF</sequence>
<feature type="region of interest" description="Disordered" evidence="1">
    <location>
        <begin position="1"/>
        <end position="48"/>
    </location>
</feature>
<evidence type="ECO:0000256" key="1">
    <source>
        <dbReference type="SAM" id="MobiDB-lite"/>
    </source>
</evidence>
<proteinExistence type="predicted"/>
<name>A0ABW4WPV7_9HYPH</name>
<dbReference type="Proteomes" id="UP001597349">
    <property type="component" value="Unassembled WGS sequence"/>
</dbReference>